<dbReference type="GO" id="GO:0008840">
    <property type="term" value="F:4-hydroxy-tetrahydrodipicolinate synthase activity"/>
    <property type="evidence" value="ECO:0007669"/>
    <property type="project" value="TreeGrafter"/>
</dbReference>
<dbReference type="InterPro" id="IPR002220">
    <property type="entry name" value="DapA-like"/>
</dbReference>
<dbReference type="RefSeq" id="WP_120680116.1">
    <property type="nucleotide sequence ID" value="NZ_RBAL01000008.1"/>
</dbReference>
<dbReference type="AlphaFoldDB" id="A0A3A9YZM7"/>
<feature type="binding site" evidence="6">
    <location>
        <position position="218"/>
    </location>
    <ligand>
        <name>pyruvate</name>
        <dbReference type="ChEBI" id="CHEBI:15361"/>
    </ligand>
</feature>
<evidence type="ECO:0000256" key="3">
    <source>
        <dbReference type="ARBA" id="ARBA00023270"/>
    </source>
</evidence>
<evidence type="ECO:0000313" key="8">
    <source>
        <dbReference type="Proteomes" id="UP000272474"/>
    </source>
</evidence>
<proteinExistence type="inferred from homology"/>
<keyword evidence="3" id="KW-0704">Schiff base</keyword>
<keyword evidence="2 4" id="KW-0456">Lyase</keyword>
<dbReference type="SMART" id="SM01130">
    <property type="entry name" value="DHDPS"/>
    <property type="match status" value="1"/>
</dbReference>
<gene>
    <name evidence="7" type="ORF">D7294_15830</name>
</gene>
<sequence length="310" mass="31492">MTRPPGGRSGRDLLGGVTVPLVTPMSAPGVPSAAAAERLLAALAAAGARGLMLFGSNGEGALLPVGALGAFAAGVTRRWRELTGDGPVLVNVTGPGTAEALARADAVRAAEPDAVVLSPPFYYRHREDEILAHYAAFAGLGLPVIAYHVPRYSNPIGAGLLATIAALPHVVGLKDSSGDLGLLGAAVEAAGREEGFGVSQGAESLLLAGLARGADGIVPGVANLAPGLCARLYAAHRAGRRAEAEQAQRAVGELLRLHQVRPGVPAVKAILDSRGLCPPHVAAPFSPVTEAERGQLLSLLAPSERHLIRA</sequence>
<evidence type="ECO:0000256" key="1">
    <source>
        <dbReference type="ARBA" id="ARBA00007592"/>
    </source>
</evidence>
<dbReference type="Pfam" id="PF00701">
    <property type="entry name" value="DHDPS"/>
    <property type="match status" value="1"/>
</dbReference>
<dbReference type="PRINTS" id="PR00146">
    <property type="entry name" value="DHPICSNTHASE"/>
</dbReference>
<dbReference type="SUPFAM" id="SSF51569">
    <property type="entry name" value="Aldolase"/>
    <property type="match status" value="1"/>
</dbReference>
<evidence type="ECO:0000256" key="5">
    <source>
        <dbReference type="PIRSR" id="PIRSR001365-1"/>
    </source>
</evidence>
<feature type="active site" description="Schiff-base intermediate with substrate" evidence="5">
    <location>
        <position position="174"/>
    </location>
</feature>
<dbReference type="PANTHER" id="PTHR12128">
    <property type="entry name" value="DIHYDRODIPICOLINATE SYNTHASE"/>
    <property type="match status" value="1"/>
</dbReference>
<dbReference type="GO" id="GO:0044281">
    <property type="term" value="P:small molecule metabolic process"/>
    <property type="evidence" value="ECO:0007669"/>
    <property type="project" value="UniProtKB-ARBA"/>
</dbReference>
<evidence type="ECO:0000256" key="6">
    <source>
        <dbReference type="PIRSR" id="PIRSR001365-2"/>
    </source>
</evidence>
<comment type="similarity">
    <text evidence="1 4">Belongs to the DapA family.</text>
</comment>
<feature type="active site" description="Proton donor/acceptor" evidence="5">
    <location>
        <position position="147"/>
    </location>
</feature>
<dbReference type="InterPro" id="IPR020625">
    <property type="entry name" value="Schiff_base-form_aldolases_AS"/>
</dbReference>
<evidence type="ECO:0000313" key="7">
    <source>
        <dbReference type="EMBL" id="RKN41199.1"/>
    </source>
</evidence>
<protein>
    <submittedName>
        <fullName evidence="7">Dihydrodipicolinate synthase family protein</fullName>
    </submittedName>
</protein>
<dbReference type="PROSITE" id="PS00666">
    <property type="entry name" value="DHDPS_2"/>
    <property type="match status" value="1"/>
</dbReference>
<name>A0A3A9YZM7_9ACTN</name>
<evidence type="ECO:0000256" key="4">
    <source>
        <dbReference type="PIRNR" id="PIRNR001365"/>
    </source>
</evidence>
<dbReference type="InterPro" id="IPR013785">
    <property type="entry name" value="Aldolase_TIM"/>
</dbReference>
<reference evidence="7 8" key="1">
    <citation type="journal article" date="2014" name="Int. J. Syst. Evol. Microbiol.">
        <title>Streptomyces hoynatensis sp. nov., isolated from deep marine sediment.</title>
        <authorList>
            <person name="Veyisoglu A."/>
            <person name="Sahin N."/>
        </authorList>
    </citation>
    <scope>NUCLEOTIDE SEQUENCE [LARGE SCALE GENOMIC DNA]</scope>
    <source>
        <strain evidence="7 8">KCTC 29097</strain>
    </source>
</reference>
<dbReference type="CDD" id="cd00408">
    <property type="entry name" value="DHDPS-like"/>
    <property type="match status" value="1"/>
</dbReference>
<accession>A0A3A9YZM7</accession>
<organism evidence="7 8">
    <name type="scientific">Streptomyces hoynatensis</name>
    <dbReference type="NCBI Taxonomy" id="1141874"/>
    <lineage>
        <taxon>Bacteria</taxon>
        <taxon>Bacillati</taxon>
        <taxon>Actinomycetota</taxon>
        <taxon>Actinomycetes</taxon>
        <taxon>Kitasatosporales</taxon>
        <taxon>Streptomycetaceae</taxon>
        <taxon>Streptomyces</taxon>
    </lineage>
</organism>
<comment type="caution">
    <text evidence="7">The sequence shown here is derived from an EMBL/GenBank/DDBJ whole genome shotgun (WGS) entry which is preliminary data.</text>
</comment>
<dbReference type="OrthoDB" id="4160798at2"/>
<dbReference type="PIRSF" id="PIRSF001365">
    <property type="entry name" value="DHDPS"/>
    <property type="match status" value="1"/>
</dbReference>
<dbReference type="PANTHER" id="PTHR12128:SF66">
    <property type="entry name" value="4-HYDROXY-2-OXOGLUTARATE ALDOLASE, MITOCHONDRIAL"/>
    <property type="match status" value="1"/>
</dbReference>
<evidence type="ECO:0000256" key="2">
    <source>
        <dbReference type="ARBA" id="ARBA00023239"/>
    </source>
</evidence>
<dbReference type="Gene3D" id="3.20.20.70">
    <property type="entry name" value="Aldolase class I"/>
    <property type="match status" value="1"/>
</dbReference>
<dbReference type="EMBL" id="RBAL01000008">
    <property type="protein sequence ID" value="RKN41199.1"/>
    <property type="molecule type" value="Genomic_DNA"/>
</dbReference>
<keyword evidence="8" id="KW-1185">Reference proteome</keyword>
<dbReference type="Proteomes" id="UP000272474">
    <property type="component" value="Unassembled WGS sequence"/>
</dbReference>